<evidence type="ECO:0000256" key="4">
    <source>
        <dbReference type="ARBA" id="ARBA00023002"/>
    </source>
</evidence>
<dbReference type="Proteomes" id="UP000559027">
    <property type="component" value="Unassembled WGS sequence"/>
</dbReference>
<dbReference type="PROSITE" id="PS51352">
    <property type="entry name" value="THIOREDOXIN_2"/>
    <property type="match status" value="1"/>
</dbReference>
<dbReference type="Pfam" id="PF08534">
    <property type="entry name" value="Redoxin"/>
    <property type="match status" value="1"/>
</dbReference>
<dbReference type="GO" id="GO:0005777">
    <property type="term" value="C:peroxisome"/>
    <property type="evidence" value="ECO:0007669"/>
    <property type="project" value="TreeGrafter"/>
</dbReference>
<dbReference type="GO" id="GO:0034599">
    <property type="term" value="P:cellular response to oxidative stress"/>
    <property type="evidence" value="ECO:0007669"/>
    <property type="project" value="InterPro"/>
</dbReference>
<evidence type="ECO:0000256" key="3">
    <source>
        <dbReference type="ARBA" id="ARBA00022862"/>
    </source>
</evidence>
<comment type="subunit">
    <text evidence="6">Homodimer; disulfide-linked, upon oxidation.</text>
</comment>
<evidence type="ECO:0000313" key="14">
    <source>
        <dbReference type="Proteomes" id="UP000559027"/>
    </source>
</evidence>
<comment type="caution">
    <text evidence="13">The sequence shown here is derived from an EMBL/GenBank/DDBJ whole genome shotgun (WGS) entry which is preliminary data.</text>
</comment>
<feature type="active site" description="Cysteine sulfenic acid (-SOH) intermediate" evidence="10">
    <location>
        <position position="68"/>
    </location>
</feature>
<dbReference type="InterPro" id="IPR036249">
    <property type="entry name" value="Thioredoxin-like_sf"/>
</dbReference>
<evidence type="ECO:0000256" key="5">
    <source>
        <dbReference type="ARBA" id="ARBA00023284"/>
    </source>
</evidence>
<organism evidence="13 14">
    <name type="scientific">Leucocoprinus leucothites</name>
    <dbReference type="NCBI Taxonomy" id="201217"/>
    <lineage>
        <taxon>Eukaryota</taxon>
        <taxon>Fungi</taxon>
        <taxon>Dikarya</taxon>
        <taxon>Basidiomycota</taxon>
        <taxon>Agaricomycotina</taxon>
        <taxon>Agaricomycetes</taxon>
        <taxon>Agaricomycetidae</taxon>
        <taxon>Agaricales</taxon>
        <taxon>Agaricineae</taxon>
        <taxon>Agaricaceae</taxon>
        <taxon>Leucocoprinus</taxon>
    </lineage>
</organism>
<dbReference type="OrthoDB" id="195498at2759"/>
<dbReference type="GO" id="GO:0042744">
    <property type="term" value="P:hydrogen peroxide catabolic process"/>
    <property type="evidence" value="ECO:0007669"/>
    <property type="project" value="TreeGrafter"/>
</dbReference>
<keyword evidence="14" id="KW-1185">Reference proteome</keyword>
<sequence>MSSVTVNEQISVKVGDTIPKGILKHVPYTPELADSSACGKPQDYNTLEEWKGKKVVIVSTPGAFTPTCHQQHVPGFIKNYDALSKKGVDVIVVLAANDPFVMSAWGRTGGIPDKIVYASDPNAQWSSALGLAKDLTAVGFGIRTQRYALILDDLKVVYIATEGGLGLENSSAEKILAHL</sequence>
<reference evidence="13 14" key="1">
    <citation type="journal article" date="2020" name="ISME J.">
        <title>Uncovering the hidden diversity of litter-decomposition mechanisms in mushroom-forming fungi.</title>
        <authorList>
            <person name="Floudas D."/>
            <person name="Bentzer J."/>
            <person name="Ahren D."/>
            <person name="Johansson T."/>
            <person name="Persson P."/>
            <person name="Tunlid A."/>
        </authorList>
    </citation>
    <scope>NUCLEOTIDE SEQUENCE [LARGE SCALE GENOMIC DNA]</scope>
    <source>
        <strain evidence="13 14">CBS 146.42</strain>
    </source>
</reference>
<evidence type="ECO:0000256" key="6">
    <source>
        <dbReference type="ARBA" id="ARBA00063543"/>
    </source>
</evidence>
<evidence type="ECO:0000256" key="2">
    <source>
        <dbReference type="ARBA" id="ARBA00022559"/>
    </source>
</evidence>
<name>A0A8H5D6X2_9AGAR</name>
<keyword evidence="4 11" id="KW-0560">Oxidoreductase</keyword>
<evidence type="ECO:0000256" key="1">
    <source>
        <dbReference type="ARBA" id="ARBA00010505"/>
    </source>
</evidence>
<gene>
    <name evidence="13" type="ORF">D9756_006988</name>
</gene>
<dbReference type="GO" id="GO:0005739">
    <property type="term" value="C:mitochondrion"/>
    <property type="evidence" value="ECO:0007669"/>
    <property type="project" value="TreeGrafter"/>
</dbReference>
<evidence type="ECO:0000259" key="12">
    <source>
        <dbReference type="PROSITE" id="PS51352"/>
    </source>
</evidence>
<dbReference type="FunFam" id="3.40.30.10:FF:000020">
    <property type="entry name" value="Peroxiredoxin"/>
    <property type="match status" value="1"/>
</dbReference>
<proteinExistence type="inferred from homology"/>
<evidence type="ECO:0000256" key="7">
    <source>
        <dbReference type="ARBA" id="ARBA00074156"/>
    </source>
</evidence>
<evidence type="ECO:0000256" key="10">
    <source>
        <dbReference type="PIRSR" id="PIRSR637944-1"/>
    </source>
</evidence>
<dbReference type="SUPFAM" id="SSF52833">
    <property type="entry name" value="Thioredoxin-like"/>
    <property type="match status" value="1"/>
</dbReference>
<dbReference type="PANTHER" id="PTHR10430:SF16">
    <property type="entry name" value="PEROXIREDOXIN-5, MITOCHONDRIAL"/>
    <property type="match status" value="1"/>
</dbReference>
<comment type="similarity">
    <text evidence="1 11">Belongs to the peroxiredoxin family. Prx5 subfamily.</text>
</comment>
<dbReference type="GO" id="GO:0008379">
    <property type="term" value="F:thioredoxin peroxidase activity"/>
    <property type="evidence" value="ECO:0007669"/>
    <property type="project" value="InterPro"/>
</dbReference>
<dbReference type="GO" id="GO:0045454">
    <property type="term" value="P:cell redox homeostasis"/>
    <property type="evidence" value="ECO:0007669"/>
    <property type="project" value="TreeGrafter"/>
</dbReference>
<dbReference type="CDD" id="cd03013">
    <property type="entry name" value="PRX5_like"/>
    <property type="match status" value="1"/>
</dbReference>
<evidence type="ECO:0000256" key="11">
    <source>
        <dbReference type="RuleBase" id="RU366011"/>
    </source>
</evidence>
<evidence type="ECO:0000313" key="13">
    <source>
        <dbReference type="EMBL" id="KAF5353858.1"/>
    </source>
</evidence>
<dbReference type="PANTHER" id="PTHR10430">
    <property type="entry name" value="PEROXIREDOXIN"/>
    <property type="match status" value="1"/>
</dbReference>
<accession>A0A8H5D6X2</accession>
<keyword evidence="2 11" id="KW-0575">Peroxidase</keyword>
<dbReference type="AlphaFoldDB" id="A0A8H5D6X2"/>
<keyword evidence="5 11" id="KW-0676">Redox-active center</keyword>
<dbReference type="InterPro" id="IPR037944">
    <property type="entry name" value="PRX5-like"/>
</dbReference>
<protein>
    <recommendedName>
        <fullName evidence="7">Putative peroxiredoxin</fullName>
    </recommendedName>
    <alternativeName>
        <fullName evidence="8">Thioredoxin reductase</fullName>
    </alternativeName>
    <alternativeName>
        <fullName evidence="9">Thioredoxin-dependent peroxiredoxin</fullName>
    </alternativeName>
</protein>
<comment type="function">
    <text evidence="11">Thiol-specific peroxidase that catalyzes the reduction of hydrogen peroxide and organic hydroperoxides to water and alcohols, respectively. Plays a role in cell protection against oxidative stress by detoxifying peroxides.</text>
</comment>
<feature type="domain" description="Thioredoxin" evidence="12">
    <location>
        <begin position="12"/>
        <end position="179"/>
    </location>
</feature>
<dbReference type="InterPro" id="IPR013740">
    <property type="entry name" value="Redoxin"/>
</dbReference>
<dbReference type="Gene3D" id="3.40.30.10">
    <property type="entry name" value="Glutaredoxin"/>
    <property type="match status" value="1"/>
</dbReference>
<dbReference type="InterPro" id="IPR013766">
    <property type="entry name" value="Thioredoxin_domain"/>
</dbReference>
<keyword evidence="3 11" id="KW-0049">Antioxidant</keyword>
<evidence type="ECO:0000256" key="9">
    <source>
        <dbReference type="ARBA" id="ARBA00079296"/>
    </source>
</evidence>
<evidence type="ECO:0000256" key="8">
    <source>
        <dbReference type="ARBA" id="ARBA00076301"/>
    </source>
</evidence>
<dbReference type="EMBL" id="JAACJO010000009">
    <property type="protein sequence ID" value="KAF5353858.1"/>
    <property type="molecule type" value="Genomic_DNA"/>
</dbReference>